<dbReference type="GO" id="GO:0005576">
    <property type="term" value="C:extracellular region"/>
    <property type="evidence" value="ECO:0007669"/>
    <property type="project" value="UniProtKB-SubCell"/>
</dbReference>
<gene>
    <name evidence="6" type="ORF">QVD17_17477</name>
</gene>
<name>A0AAD8KTA5_TARER</name>
<dbReference type="InterPro" id="IPR036249">
    <property type="entry name" value="Thioredoxin-like_sf"/>
</dbReference>
<comment type="caution">
    <text evidence="6">The sequence shown here is derived from an EMBL/GenBank/DDBJ whole genome shotgun (WGS) entry which is preliminary data.</text>
</comment>
<protein>
    <recommendedName>
        <fullName evidence="8">Gamma-interferon-inducible lysosomal thiol reductase</fullName>
    </recommendedName>
</protein>
<organism evidence="6 7">
    <name type="scientific">Tagetes erecta</name>
    <name type="common">African marigold</name>
    <dbReference type="NCBI Taxonomy" id="13708"/>
    <lineage>
        <taxon>Eukaryota</taxon>
        <taxon>Viridiplantae</taxon>
        <taxon>Streptophyta</taxon>
        <taxon>Embryophyta</taxon>
        <taxon>Tracheophyta</taxon>
        <taxon>Spermatophyta</taxon>
        <taxon>Magnoliopsida</taxon>
        <taxon>eudicotyledons</taxon>
        <taxon>Gunneridae</taxon>
        <taxon>Pentapetalae</taxon>
        <taxon>asterids</taxon>
        <taxon>campanulids</taxon>
        <taxon>Asterales</taxon>
        <taxon>Asteraceae</taxon>
        <taxon>Asteroideae</taxon>
        <taxon>Heliantheae alliance</taxon>
        <taxon>Tageteae</taxon>
        <taxon>Tagetes</taxon>
    </lineage>
</organism>
<comment type="similarity">
    <text evidence="2">Belongs to the GILT family.</text>
</comment>
<keyword evidence="7" id="KW-1185">Reference proteome</keyword>
<keyword evidence="4" id="KW-0732">Signal</keyword>
<accession>A0AAD8KTA5</accession>
<dbReference type="Pfam" id="PF03227">
    <property type="entry name" value="GILT"/>
    <property type="match status" value="1"/>
</dbReference>
<evidence type="ECO:0000313" key="6">
    <source>
        <dbReference type="EMBL" id="KAK1428638.1"/>
    </source>
</evidence>
<keyword evidence="3" id="KW-0964">Secreted</keyword>
<dbReference type="EMBL" id="JAUHHV010000004">
    <property type="protein sequence ID" value="KAK1428638.1"/>
    <property type="molecule type" value="Genomic_DNA"/>
</dbReference>
<dbReference type="GO" id="GO:0016671">
    <property type="term" value="F:oxidoreductase activity, acting on a sulfur group of donors, disulfide as acceptor"/>
    <property type="evidence" value="ECO:0007669"/>
    <property type="project" value="InterPro"/>
</dbReference>
<evidence type="ECO:0008006" key="8">
    <source>
        <dbReference type="Google" id="ProtNLM"/>
    </source>
</evidence>
<dbReference type="PANTHER" id="PTHR13234:SF8">
    <property type="entry name" value="GAMMA-INTERFERON-INDUCIBLE LYSOSOMAL THIOL REDUCTASE"/>
    <property type="match status" value="1"/>
</dbReference>
<evidence type="ECO:0000256" key="2">
    <source>
        <dbReference type="ARBA" id="ARBA00005679"/>
    </source>
</evidence>
<evidence type="ECO:0000256" key="1">
    <source>
        <dbReference type="ARBA" id="ARBA00004613"/>
    </source>
</evidence>
<sequence>MIHSVVGNKLTTTMELDLCNNRQSTVVIFLLLIIFSAATVSPSYASPIAVAAGEKVELSLYYEALCPYCENFILNYLYKIFDNGLISIVDLKLSPYGNAKIRDDNTIVCQHGEWECVLNTVEACAIHAWPVVNDHFPFIYCVESLTYEGKYGDWETCFAKLNLDPKPVTDCISSGLGNALELQYADEINALKPPHTYVPWVVVDGQPIYDDYIDFVSFICKAYKGSNVPEPCLGLSLSTTTPNYGAKPLNNVCYKDDLNVKSKSTLLEIILATAASWMHPVSTAESV</sequence>
<comment type="subcellular location">
    <subcellularLocation>
        <location evidence="1">Secreted</location>
    </subcellularLocation>
</comment>
<dbReference type="AlphaFoldDB" id="A0AAD8KTA5"/>
<reference evidence="6" key="1">
    <citation type="journal article" date="2023" name="bioRxiv">
        <title>Improved chromosome-level genome assembly for marigold (Tagetes erecta).</title>
        <authorList>
            <person name="Jiang F."/>
            <person name="Yuan L."/>
            <person name="Wang S."/>
            <person name="Wang H."/>
            <person name="Xu D."/>
            <person name="Wang A."/>
            <person name="Fan W."/>
        </authorList>
    </citation>
    <scope>NUCLEOTIDE SEQUENCE</scope>
    <source>
        <strain evidence="6">WSJ</strain>
        <tissue evidence="6">Leaf</tissue>
    </source>
</reference>
<evidence type="ECO:0000256" key="4">
    <source>
        <dbReference type="ARBA" id="ARBA00022729"/>
    </source>
</evidence>
<evidence type="ECO:0000256" key="3">
    <source>
        <dbReference type="ARBA" id="ARBA00022525"/>
    </source>
</evidence>
<evidence type="ECO:0000256" key="5">
    <source>
        <dbReference type="ARBA" id="ARBA00023180"/>
    </source>
</evidence>
<dbReference type="SUPFAM" id="SSF52833">
    <property type="entry name" value="Thioredoxin-like"/>
    <property type="match status" value="1"/>
</dbReference>
<evidence type="ECO:0000313" key="7">
    <source>
        <dbReference type="Proteomes" id="UP001229421"/>
    </source>
</evidence>
<keyword evidence="5" id="KW-0325">Glycoprotein</keyword>
<dbReference type="InterPro" id="IPR004911">
    <property type="entry name" value="Interferon-induced_GILT"/>
</dbReference>
<dbReference type="Proteomes" id="UP001229421">
    <property type="component" value="Unassembled WGS sequence"/>
</dbReference>
<proteinExistence type="inferred from homology"/>
<dbReference type="PANTHER" id="PTHR13234">
    <property type="entry name" value="GAMMA-INTERFERON INDUCIBLE LYSOSOMAL THIOL REDUCTASE GILT"/>
    <property type="match status" value="1"/>
</dbReference>